<accession>A0A6J4K0F7</accession>
<dbReference type="EMBL" id="CADCTC010000254">
    <property type="protein sequence ID" value="CAA9292372.1"/>
    <property type="molecule type" value="Genomic_DNA"/>
</dbReference>
<dbReference type="PANTHER" id="PTHR33343">
    <property type="entry name" value="54S RIBOSOMAL PROTEIN BL35M"/>
    <property type="match status" value="1"/>
</dbReference>
<dbReference type="Pfam" id="PF01632">
    <property type="entry name" value="Ribosomal_L35p"/>
    <property type="match status" value="1"/>
</dbReference>
<evidence type="ECO:0000256" key="2">
    <source>
        <dbReference type="ARBA" id="ARBA00022980"/>
    </source>
</evidence>
<evidence type="ECO:0000256" key="4">
    <source>
        <dbReference type="HAMAP-Rule" id="MF_00514"/>
    </source>
</evidence>
<dbReference type="InterPro" id="IPR037229">
    <property type="entry name" value="Ribosomal_bL35_sf"/>
</dbReference>
<proteinExistence type="inferred from homology"/>
<evidence type="ECO:0000256" key="1">
    <source>
        <dbReference type="ARBA" id="ARBA00006598"/>
    </source>
</evidence>
<dbReference type="InterPro" id="IPR021137">
    <property type="entry name" value="Ribosomal_bL35-like"/>
</dbReference>
<comment type="similarity">
    <text evidence="1 4">Belongs to the bacterial ribosomal protein bL35 family.</text>
</comment>
<organism evidence="5">
    <name type="scientific">uncultured Chloroflexota bacterium</name>
    <dbReference type="NCBI Taxonomy" id="166587"/>
    <lineage>
        <taxon>Bacteria</taxon>
        <taxon>Bacillati</taxon>
        <taxon>Chloroflexota</taxon>
        <taxon>environmental samples</taxon>
    </lineage>
</organism>
<protein>
    <recommendedName>
        <fullName evidence="4">Large ribosomal subunit protein bL35</fullName>
    </recommendedName>
</protein>
<sequence>MVEGFTAQCPANPWYTLVSLRPFLGASFWKDTPVPKLKTHKAAAKRFKITGSGLIMRPKAWGNKKRLAKSARTKRTYADFFEVAEKGVVKSINRMLPYGVQ</sequence>
<dbReference type="GO" id="GO:0006412">
    <property type="term" value="P:translation"/>
    <property type="evidence" value="ECO:0007669"/>
    <property type="project" value="UniProtKB-UniRule"/>
</dbReference>
<evidence type="ECO:0000313" key="5">
    <source>
        <dbReference type="EMBL" id="CAA9292372.1"/>
    </source>
</evidence>
<dbReference type="AlphaFoldDB" id="A0A6J4K0F7"/>
<reference evidence="5" key="1">
    <citation type="submission" date="2020-02" db="EMBL/GenBank/DDBJ databases">
        <authorList>
            <person name="Meier V. D."/>
        </authorList>
    </citation>
    <scope>NUCLEOTIDE SEQUENCE</scope>
    <source>
        <strain evidence="5">AVDCRST_MAG77</strain>
    </source>
</reference>
<evidence type="ECO:0000256" key="3">
    <source>
        <dbReference type="ARBA" id="ARBA00023274"/>
    </source>
</evidence>
<gene>
    <name evidence="4" type="primary">rpmI</name>
    <name evidence="5" type="ORF">AVDCRST_MAG77-4844</name>
</gene>
<dbReference type="InterPro" id="IPR001706">
    <property type="entry name" value="Ribosomal_bL35"/>
</dbReference>
<dbReference type="PANTHER" id="PTHR33343:SF1">
    <property type="entry name" value="LARGE RIBOSOMAL SUBUNIT PROTEIN BL35M"/>
    <property type="match status" value="1"/>
</dbReference>
<dbReference type="Gene3D" id="4.10.410.60">
    <property type="match status" value="1"/>
</dbReference>
<dbReference type="HAMAP" id="MF_00514">
    <property type="entry name" value="Ribosomal_bL35"/>
    <property type="match status" value="1"/>
</dbReference>
<dbReference type="GO" id="GO:0015934">
    <property type="term" value="C:large ribosomal subunit"/>
    <property type="evidence" value="ECO:0007669"/>
    <property type="project" value="TreeGrafter"/>
</dbReference>
<dbReference type="GO" id="GO:0003735">
    <property type="term" value="F:structural constituent of ribosome"/>
    <property type="evidence" value="ECO:0007669"/>
    <property type="project" value="InterPro"/>
</dbReference>
<name>A0A6J4K0F7_9CHLR</name>
<dbReference type="SUPFAM" id="SSF143034">
    <property type="entry name" value="L35p-like"/>
    <property type="match status" value="1"/>
</dbReference>
<keyword evidence="2 4" id="KW-0689">Ribosomal protein</keyword>
<keyword evidence="3 4" id="KW-0687">Ribonucleoprotein</keyword>